<feature type="compositionally biased region" description="Pro residues" evidence="1">
    <location>
        <begin position="528"/>
        <end position="539"/>
    </location>
</feature>
<dbReference type="SUPFAM" id="SSF53474">
    <property type="entry name" value="alpha/beta-Hydrolases"/>
    <property type="match status" value="1"/>
</dbReference>
<keyword evidence="3" id="KW-1185">Reference proteome</keyword>
<dbReference type="InterPro" id="IPR029058">
    <property type="entry name" value="AB_hydrolase_fold"/>
</dbReference>
<dbReference type="AlphaFoldDB" id="A0A8H6CFZ9"/>
<dbReference type="CDD" id="cd06503">
    <property type="entry name" value="ATP-synt_Fo_b"/>
    <property type="match status" value="1"/>
</dbReference>
<feature type="compositionally biased region" description="Basic and acidic residues" evidence="1">
    <location>
        <begin position="557"/>
        <end position="571"/>
    </location>
</feature>
<dbReference type="PANTHER" id="PTHR47842:SF3">
    <property type="entry name" value="DUF676 DOMAIN-CONTAINING PROTEIN"/>
    <property type="match status" value="1"/>
</dbReference>
<protein>
    <recommendedName>
        <fullName evidence="4">DUF676 domain-containing protein</fullName>
    </recommendedName>
</protein>
<feature type="compositionally biased region" description="Polar residues" evidence="1">
    <location>
        <begin position="68"/>
        <end position="88"/>
    </location>
</feature>
<feature type="compositionally biased region" description="Basic and acidic residues" evidence="1">
    <location>
        <begin position="91"/>
        <end position="103"/>
    </location>
</feature>
<feature type="region of interest" description="Disordered" evidence="1">
    <location>
        <begin position="459"/>
        <end position="698"/>
    </location>
</feature>
<evidence type="ECO:0000313" key="3">
    <source>
        <dbReference type="Proteomes" id="UP000593566"/>
    </source>
</evidence>
<name>A0A8H6CFZ9_9LECA</name>
<organism evidence="2 3">
    <name type="scientific">Letharia lupina</name>
    <dbReference type="NCBI Taxonomy" id="560253"/>
    <lineage>
        <taxon>Eukaryota</taxon>
        <taxon>Fungi</taxon>
        <taxon>Dikarya</taxon>
        <taxon>Ascomycota</taxon>
        <taxon>Pezizomycotina</taxon>
        <taxon>Lecanoromycetes</taxon>
        <taxon>OSLEUM clade</taxon>
        <taxon>Lecanoromycetidae</taxon>
        <taxon>Lecanorales</taxon>
        <taxon>Lecanorineae</taxon>
        <taxon>Parmeliaceae</taxon>
        <taxon>Letharia</taxon>
    </lineage>
</organism>
<evidence type="ECO:0000256" key="1">
    <source>
        <dbReference type="SAM" id="MobiDB-lite"/>
    </source>
</evidence>
<dbReference type="RefSeq" id="XP_037152110.1">
    <property type="nucleotide sequence ID" value="XM_037291748.1"/>
</dbReference>
<dbReference type="Proteomes" id="UP000593566">
    <property type="component" value="Unassembled WGS sequence"/>
</dbReference>
<feature type="region of interest" description="Disordered" evidence="1">
    <location>
        <begin position="1"/>
        <end position="103"/>
    </location>
</feature>
<feature type="region of interest" description="Disordered" evidence="1">
    <location>
        <begin position="421"/>
        <end position="440"/>
    </location>
</feature>
<proteinExistence type="predicted"/>
<feature type="compositionally biased region" description="Polar residues" evidence="1">
    <location>
        <begin position="240"/>
        <end position="259"/>
    </location>
</feature>
<dbReference type="GeneID" id="59329230"/>
<dbReference type="Gene3D" id="3.40.50.1820">
    <property type="entry name" value="alpha/beta hydrolase"/>
    <property type="match status" value="1"/>
</dbReference>
<reference evidence="2 3" key="1">
    <citation type="journal article" date="2020" name="Genomics">
        <title>Complete, high-quality genomes from long-read metagenomic sequencing of two wolf lichen thalli reveals enigmatic genome architecture.</title>
        <authorList>
            <person name="McKenzie S.K."/>
            <person name="Walston R.F."/>
            <person name="Allen J.L."/>
        </authorList>
    </citation>
    <scope>NUCLEOTIDE SEQUENCE [LARGE SCALE GENOMIC DNA]</scope>
    <source>
        <strain evidence="2">WasteWater1</strain>
    </source>
</reference>
<gene>
    <name evidence="2" type="ORF">HO133_000812</name>
</gene>
<feature type="compositionally biased region" description="Polar residues" evidence="1">
    <location>
        <begin position="507"/>
        <end position="517"/>
    </location>
</feature>
<feature type="region of interest" description="Disordered" evidence="1">
    <location>
        <begin position="381"/>
        <end position="410"/>
    </location>
</feature>
<accession>A0A8H6CFZ9</accession>
<comment type="caution">
    <text evidence="2">The sequence shown here is derived from an EMBL/GenBank/DDBJ whole genome shotgun (WGS) entry which is preliminary data.</text>
</comment>
<dbReference type="EMBL" id="JACCJB010000011">
    <property type="protein sequence ID" value="KAF6222764.1"/>
    <property type="molecule type" value="Genomic_DNA"/>
</dbReference>
<evidence type="ECO:0008006" key="4">
    <source>
        <dbReference type="Google" id="ProtNLM"/>
    </source>
</evidence>
<dbReference type="PANTHER" id="PTHR47842">
    <property type="entry name" value="EXPRESSED PROTEIN"/>
    <property type="match status" value="1"/>
</dbReference>
<feature type="region of interest" description="Disordered" evidence="1">
    <location>
        <begin position="230"/>
        <end position="304"/>
    </location>
</feature>
<feature type="compositionally biased region" description="Basic and acidic residues" evidence="1">
    <location>
        <begin position="579"/>
        <end position="660"/>
    </location>
</feature>
<feature type="compositionally biased region" description="Polar residues" evidence="1">
    <location>
        <begin position="271"/>
        <end position="288"/>
    </location>
</feature>
<feature type="compositionally biased region" description="Pro residues" evidence="1">
    <location>
        <begin position="26"/>
        <end position="42"/>
    </location>
</feature>
<sequence length="758" mass="84083">MGYKHDQTLFSGTHRPPSVNEHLEEQPPPFQRRPPPPLPPRVTPNSLPDHPPDAPPPYTETAPIYHSQPLTNSWTAQDPRSSSTQSLVPHNDSHTDGDGNRTDGKRTLLLVYIHGFMGNETSFQSFPAHVHNLVTVKLEGSHVVHTKIYPKYKSRKAIEYARDAFGEWLSPHEGRDTDVVLLGHSMGGLLSAEVALLEGHRVLGTINFDTPFLGMHPGVIASGLGSLFRPAPDSPAPKSAETSAGSQDVTRTSTNEAIQSSASSSYFGSEATGSTLMPTESSSNTSIPLSAAPDLPTKDPNFDPPFVNDVRLPQRTGWSNAWHFLNKHSDDLRKATQSYVKSHLEFGGAMADYNGLKNRYGKIRALEDVKPPQRTRFVNYYTASTGRPKKPKEPSPLASRTQTGQLDGESSRMALQIHETSLDTLEGHSPDTSPRISIEKPNDEEIAEEDTQDHDKAFLTASEGISDDEGAMSDVSQAMDHLHPAPVTSDEREEELDDHDKLAALKPSNSDANSRPSPSKAPYIALTNPPPLRAAPSLPPVSIAPEEPALFDPTLYPDKDTRKLAEKEHSRQVKAYKQAVRDRDKAIADRRKLVEKKEKNAAKEREKVEKAEEKDRTKAEQRGMEKGERERAKVEREEQKKSEKERLKAEKQRAKVESDKLGNASLRETKSMADSDADGADADTEPKEQKAKRDKKFCMLPSKENGQIDPCWVRVFMPGVDEVGAHCGLFFVDGERYQWFVNDVAERIKEWVKEGARG</sequence>
<evidence type="ECO:0000313" key="2">
    <source>
        <dbReference type="EMBL" id="KAF6222764.1"/>
    </source>
</evidence>